<dbReference type="EMBL" id="LPHB01000019">
    <property type="protein sequence ID" value="KWA66606.1"/>
    <property type="molecule type" value="Genomic_DNA"/>
</dbReference>
<reference evidence="2 4" key="1">
    <citation type="submission" date="2015-11" db="EMBL/GenBank/DDBJ databases">
        <title>Expanding the genomic diversity of Burkholderia species for the development of highly accurate diagnostics.</title>
        <authorList>
            <person name="Sahl J."/>
            <person name="Keim P."/>
            <person name="Wagner D."/>
        </authorList>
    </citation>
    <scope>NUCLEOTIDE SEQUENCE [LARGE SCALE GENOMIC DNA]</scope>
    <source>
        <strain evidence="2 4">MSMB1960WGS</strain>
    </source>
</reference>
<gene>
    <name evidence="3" type="ORF">DF017_10490</name>
    <name evidence="1" type="ORF">F7R25_33580</name>
    <name evidence="2" type="ORF">WT44_05985</name>
</gene>
<protein>
    <submittedName>
        <fullName evidence="2">Uncharacterized protein</fullName>
    </submittedName>
</protein>
<dbReference type="RefSeq" id="WP_059810047.1">
    <property type="nucleotide sequence ID" value="NZ_CABVPM010000121.1"/>
</dbReference>
<evidence type="ECO:0000313" key="1">
    <source>
        <dbReference type="EMBL" id="KAB0632289.1"/>
    </source>
</evidence>
<dbReference type="AlphaFoldDB" id="A0A125BWI7"/>
<proteinExistence type="predicted"/>
<sequence>MSDHETSNAPTISSSAIWALERLAEVRYGRGTPALGWSITRELISAGLVDSPMNGRSGISITTAGRAFLKNRK</sequence>
<keyword evidence="5" id="KW-1185">Reference proteome</keyword>
<evidence type="ECO:0000313" key="4">
    <source>
        <dbReference type="Proteomes" id="UP000068603"/>
    </source>
</evidence>
<dbReference type="GeneID" id="93058259"/>
<dbReference type="EMBL" id="VZOK01000090">
    <property type="protein sequence ID" value="KAB0632289.1"/>
    <property type="molecule type" value="Genomic_DNA"/>
</dbReference>
<evidence type="ECO:0000313" key="5">
    <source>
        <dbReference type="Proteomes" id="UP000281098"/>
    </source>
</evidence>
<comment type="caution">
    <text evidence="2">The sequence shown here is derived from an EMBL/GenBank/DDBJ whole genome shotgun (WGS) entry which is preliminary data.</text>
</comment>
<dbReference type="Proteomes" id="UP000281098">
    <property type="component" value="Unassembled WGS sequence"/>
</dbReference>
<reference evidence="1 6" key="3">
    <citation type="submission" date="2019-09" db="EMBL/GenBank/DDBJ databases">
        <title>Draft genome sequences of 48 bacterial type strains from the CCUG.</title>
        <authorList>
            <person name="Tunovic T."/>
            <person name="Pineiro-Iglesias B."/>
            <person name="Unosson C."/>
            <person name="Inganas E."/>
            <person name="Ohlen M."/>
            <person name="Cardew S."/>
            <person name="Jensie-Markopoulos S."/>
            <person name="Salva-Serra F."/>
            <person name="Jaen-Luchoro D."/>
            <person name="Karlsson R."/>
            <person name="Svensson-Stadler L."/>
            <person name="Chun J."/>
            <person name="Moore E."/>
        </authorList>
    </citation>
    <scope>NUCLEOTIDE SEQUENCE [LARGE SCALE GENOMIC DNA]</scope>
    <source>
        <strain evidence="1 6">CCUG 65686</strain>
    </source>
</reference>
<dbReference type="KEGG" id="bstg:WT74_18445"/>
<organism evidence="2">
    <name type="scientific">Burkholderia stagnalis</name>
    <dbReference type="NCBI Taxonomy" id="1503054"/>
    <lineage>
        <taxon>Bacteria</taxon>
        <taxon>Pseudomonadati</taxon>
        <taxon>Pseudomonadota</taxon>
        <taxon>Betaproteobacteria</taxon>
        <taxon>Burkholderiales</taxon>
        <taxon>Burkholderiaceae</taxon>
        <taxon>Burkholderia</taxon>
        <taxon>Burkholderia cepacia complex</taxon>
    </lineage>
</organism>
<evidence type="ECO:0000313" key="6">
    <source>
        <dbReference type="Proteomes" id="UP000473470"/>
    </source>
</evidence>
<accession>A0A125BWI7</accession>
<dbReference type="Proteomes" id="UP000473470">
    <property type="component" value="Unassembled WGS sequence"/>
</dbReference>
<dbReference type="STRING" id="1503054.WT74_18445"/>
<dbReference type="EMBL" id="QTPM01000010">
    <property type="protein sequence ID" value="RQY94424.1"/>
    <property type="molecule type" value="Genomic_DNA"/>
</dbReference>
<name>A0A125BWI7_9BURK</name>
<evidence type="ECO:0000313" key="3">
    <source>
        <dbReference type="EMBL" id="RQY94424.1"/>
    </source>
</evidence>
<reference evidence="3 5" key="2">
    <citation type="submission" date="2018-08" db="EMBL/GenBank/DDBJ databases">
        <title>Comparative analysis of Burkholderia isolates from Puerto Rico.</title>
        <authorList>
            <person name="Hall C."/>
            <person name="Sahl J."/>
            <person name="Wagner D."/>
        </authorList>
    </citation>
    <scope>NUCLEOTIDE SEQUENCE [LARGE SCALE GENOMIC DNA]</scope>
    <source>
        <strain evidence="3 5">Bp8966</strain>
    </source>
</reference>
<evidence type="ECO:0000313" key="2">
    <source>
        <dbReference type="EMBL" id="KWA66606.1"/>
    </source>
</evidence>
<dbReference type="Proteomes" id="UP000068603">
    <property type="component" value="Unassembled WGS sequence"/>
</dbReference>